<evidence type="ECO:0000256" key="5">
    <source>
        <dbReference type="ARBA" id="ARBA00022741"/>
    </source>
</evidence>
<keyword evidence="2 9" id="KW-0321">Glycogen metabolism</keyword>
<feature type="binding site" evidence="9">
    <location>
        <position position="172"/>
    </location>
    <ligand>
        <name>alpha-D-glucose 1-phosphate</name>
        <dbReference type="ChEBI" id="CHEBI:58601"/>
    </ligand>
</feature>
<dbReference type="Pfam" id="PF00483">
    <property type="entry name" value="NTP_transferase"/>
    <property type="match status" value="1"/>
</dbReference>
<dbReference type="SUPFAM" id="SSF53448">
    <property type="entry name" value="Nucleotide-diphospho-sugar transferases"/>
    <property type="match status" value="1"/>
</dbReference>
<dbReference type="NCBIfam" id="NF001947">
    <property type="entry name" value="PRK00725.1"/>
    <property type="match status" value="1"/>
</dbReference>
<dbReference type="EC" id="2.7.7.27" evidence="9"/>
<keyword evidence="3 9" id="KW-0808">Transferase</keyword>
<feature type="site" description="Could play a key role in the communication between the regulatory and the substrate sites" evidence="9">
    <location>
        <position position="106"/>
    </location>
</feature>
<evidence type="ECO:0000256" key="2">
    <source>
        <dbReference type="ARBA" id="ARBA00022600"/>
    </source>
</evidence>
<dbReference type="eggNOG" id="COG0448">
    <property type="taxonomic scope" value="Bacteria"/>
</dbReference>
<evidence type="ECO:0000256" key="9">
    <source>
        <dbReference type="HAMAP-Rule" id="MF_00624"/>
    </source>
</evidence>
<dbReference type="NCBIfam" id="TIGR02091">
    <property type="entry name" value="glgC"/>
    <property type="match status" value="1"/>
</dbReference>
<dbReference type="PROSITE" id="PS00810">
    <property type="entry name" value="ADP_GLC_PYROPHOSPH_3"/>
    <property type="match status" value="1"/>
</dbReference>
<keyword evidence="5 9" id="KW-0547">Nucleotide-binding</keyword>
<keyword evidence="8 9" id="KW-0119">Carbohydrate metabolism</keyword>
<dbReference type="SUPFAM" id="SSF51161">
    <property type="entry name" value="Trimeric LpxA-like enzymes"/>
    <property type="match status" value="1"/>
</dbReference>
<dbReference type="InterPro" id="IPR005835">
    <property type="entry name" value="NTP_transferase_dom"/>
</dbReference>
<feature type="binding site" evidence="9">
    <location>
        <position position="107"/>
    </location>
    <ligand>
        <name>alpha-D-glucose 1-phosphate</name>
        <dbReference type="ChEBI" id="CHEBI:58601"/>
    </ligand>
</feature>
<evidence type="ECO:0000313" key="13">
    <source>
        <dbReference type="Proteomes" id="UP000027471"/>
    </source>
</evidence>
<dbReference type="EMBL" id="AUNB01000029">
    <property type="protein sequence ID" value="KEO59388.1"/>
    <property type="molecule type" value="Genomic_DNA"/>
</dbReference>
<protein>
    <recommendedName>
        <fullName evidence="9">Glucose-1-phosphate adenylyltransferase</fullName>
        <ecNumber evidence="9">2.7.7.27</ecNumber>
    </recommendedName>
    <alternativeName>
        <fullName evidence="9">ADP-glucose pyrophosphorylase</fullName>
        <shortName evidence="9">ADPGlc PPase</shortName>
    </alternativeName>
    <alternativeName>
        <fullName evidence="9">ADP-glucose synthase</fullName>
    </alternativeName>
</protein>
<evidence type="ECO:0000259" key="10">
    <source>
        <dbReference type="Pfam" id="PF00483"/>
    </source>
</evidence>
<dbReference type="Gene3D" id="3.90.550.10">
    <property type="entry name" value="Spore Coat Polysaccharide Biosynthesis Protein SpsA, Chain A"/>
    <property type="match status" value="1"/>
</dbReference>
<evidence type="ECO:0000256" key="3">
    <source>
        <dbReference type="ARBA" id="ARBA00022679"/>
    </source>
</evidence>
<evidence type="ECO:0000259" key="11">
    <source>
        <dbReference type="Pfam" id="PF24894"/>
    </source>
</evidence>
<dbReference type="Proteomes" id="UP000027471">
    <property type="component" value="Unassembled WGS sequence"/>
</dbReference>
<dbReference type="PROSITE" id="PS00808">
    <property type="entry name" value="ADP_GLC_PYROPHOSPH_1"/>
    <property type="match status" value="1"/>
</dbReference>
<keyword evidence="7 9" id="KW-0320">Glycogen biosynthesis</keyword>
<reference evidence="12 13" key="1">
    <citation type="journal article" date="2015" name="Antonie Van Leeuwenhoek">
        <title>Thioclava indica sp. nov., isolated from surface seawater of the Indian Ocean.</title>
        <authorList>
            <person name="Liu Y."/>
            <person name="Lai Q."/>
            <person name="Du J."/>
            <person name="Xu H."/>
            <person name="Jiang L."/>
            <person name="Shao Z."/>
        </authorList>
    </citation>
    <scope>NUCLEOTIDE SEQUENCE [LARGE SCALE GENOMIC DNA]</scope>
    <source>
        <strain evidence="12 13">DT23-4</strain>
    </source>
</reference>
<comment type="pathway">
    <text evidence="9">Glycan biosynthesis; glycogen biosynthesis.</text>
</comment>
<keyword evidence="6 9" id="KW-0067">ATP-binding</keyword>
<comment type="subunit">
    <text evidence="9">Homotetramer.</text>
</comment>
<keyword evidence="13" id="KW-1185">Reference proteome</keyword>
<dbReference type="Gene3D" id="2.160.10.10">
    <property type="entry name" value="Hexapeptide repeat proteins"/>
    <property type="match status" value="1"/>
</dbReference>
<dbReference type="InterPro" id="IPR029044">
    <property type="entry name" value="Nucleotide-diphossugar_trans"/>
</dbReference>
<evidence type="ECO:0000256" key="1">
    <source>
        <dbReference type="ARBA" id="ARBA00010443"/>
    </source>
</evidence>
<organism evidence="12 13">
    <name type="scientific">Thioclava indica</name>
    <dbReference type="NCBI Taxonomy" id="1353528"/>
    <lineage>
        <taxon>Bacteria</taxon>
        <taxon>Pseudomonadati</taxon>
        <taxon>Pseudomonadota</taxon>
        <taxon>Alphaproteobacteria</taxon>
        <taxon>Rhodobacterales</taxon>
        <taxon>Paracoccaceae</taxon>
        <taxon>Thioclava</taxon>
    </lineage>
</organism>
<gene>
    <name evidence="9" type="primary">glgC</name>
    <name evidence="12" type="ORF">DT23_04720</name>
</gene>
<dbReference type="PANTHER" id="PTHR43523:SF2">
    <property type="entry name" value="GLUCOSE-1-PHOSPHATE ADENYLYLTRANSFERASE"/>
    <property type="match status" value="1"/>
</dbReference>
<evidence type="ECO:0000256" key="6">
    <source>
        <dbReference type="ARBA" id="ARBA00022840"/>
    </source>
</evidence>
<dbReference type="UniPathway" id="UPA00164"/>
<name>A0A074JUS1_9RHOB</name>
<sequence>MLPQPNTRLSAQAMAFVLAGGRGSRLKELTDRRAKPAVYFGGKTRIIDFALSNALNSGIRKMAIATQYKAHSLIRHVQRGWNFFRAERNEYLDILPASQRVTDSRWYLGTADAVAQNIDIIDDYGVKFVVILAGDHIYKMDYEIMLREHVDNKADVTIGCLTVPRDEATAFGVMAIDKSGQVTEFLEKPKNPPGMPGDPDHSLASMGIYIFNWDFLRDLLRRDMEDTNSSHDFGHDLIPHIVKHGKAMAHKFSDSCVTSGLETEPYWRDVGTVDAFWQANIDLTDFTPKLDLYDNEWPIWTYAEIVPPAKFIHDEDGRRGSAVSSLVSGDCIVSGSEVRHSLLYTGVRAHSFSALDQAVVLPYVDIGRNARLSHCVIDRGVQIPKGLVVGEDPDEDAKWFRRTEGGVVLITQPMLDKRAAALD</sequence>
<dbReference type="RefSeq" id="WP_038131090.1">
    <property type="nucleotide sequence ID" value="NZ_AUNB01000029.1"/>
</dbReference>
<dbReference type="InterPro" id="IPR011004">
    <property type="entry name" value="Trimer_LpxA-like_sf"/>
</dbReference>
<comment type="similarity">
    <text evidence="1 9">Belongs to the bacterial/plant glucose-1-phosphate adenylyltransferase family.</text>
</comment>
<dbReference type="GO" id="GO:0005978">
    <property type="term" value="P:glycogen biosynthetic process"/>
    <property type="evidence" value="ECO:0007669"/>
    <property type="project" value="UniProtKB-UniRule"/>
</dbReference>
<proteinExistence type="inferred from homology"/>
<dbReference type="GO" id="GO:0005524">
    <property type="term" value="F:ATP binding"/>
    <property type="evidence" value="ECO:0007669"/>
    <property type="project" value="UniProtKB-KW"/>
</dbReference>
<dbReference type="CDD" id="cd02508">
    <property type="entry name" value="ADP_Glucose_PP"/>
    <property type="match status" value="1"/>
</dbReference>
<accession>A0A074JUS1</accession>
<feature type="domain" description="Nucleotidyl transferase" evidence="10">
    <location>
        <begin position="15"/>
        <end position="284"/>
    </location>
</feature>
<dbReference type="InterPro" id="IPR056818">
    <property type="entry name" value="GlmU/GlgC-like_hexapep"/>
</dbReference>
<feature type="domain" description="Glucose-1-phosphate adenylyltransferase/Bifunctional protein GlmU-like C-terminal hexapeptide" evidence="11">
    <location>
        <begin position="307"/>
        <end position="410"/>
    </location>
</feature>
<dbReference type="HAMAP" id="MF_00624">
    <property type="entry name" value="GlgC"/>
    <property type="match status" value="1"/>
</dbReference>
<dbReference type="CDD" id="cd04651">
    <property type="entry name" value="LbH_G1P_AT_C"/>
    <property type="match status" value="1"/>
</dbReference>
<feature type="binding site" evidence="9">
    <location>
        <begin position="187"/>
        <end position="188"/>
    </location>
    <ligand>
        <name>alpha-D-glucose 1-phosphate</name>
        <dbReference type="ChEBI" id="CHEBI:58601"/>
    </ligand>
</feature>
<dbReference type="STRING" id="1353528.DT23_04720"/>
<dbReference type="NCBIfam" id="NF002023">
    <property type="entry name" value="PRK00844.1"/>
    <property type="match status" value="1"/>
</dbReference>
<dbReference type="AlphaFoldDB" id="A0A074JUS1"/>
<comment type="function">
    <text evidence="9">Involved in the biosynthesis of ADP-glucose, a building block required for the elongation reactions to produce glycogen. Catalyzes the reaction between ATP and alpha-D-glucose 1-phosphate (G1P) to produce pyrophosphate and ADP-Glc.</text>
</comment>
<feature type="binding site" evidence="9">
    <location>
        <position position="205"/>
    </location>
    <ligand>
        <name>alpha-D-glucose 1-phosphate</name>
        <dbReference type="ChEBI" id="CHEBI:58601"/>
    </ligand>
</feature>
<dbReference type="InterPro" id="IPR023049">
    <property type="entry name" value="GlgC_bac"/>
</dbReference>
<keyword evidence="4 9" id="KW-0548">Nucleotidyltransferase</keyword>
<dbReference type="PROSITE" id="PS00809">
    <property type="entry name" value="ADP_GLC_PYROPHOSPH_2"/>
    <property type="match status" value="1"/>
</dbReference>
<dbReference type="GO" id="GO:0008878">
    <property type="term" value="F:glucose-1-phosphate adenylyltransferase activity"/>
    <property type="evidence" value="ECO:0007669"/>
    <property type="project" value="UniProtKB-UniRule"/>
</dbReference>
<dbReference type="InterPro" id="IPR011831">
    <property type="entry name" value="ADP-Glc_PPase"/>
</dbReference>
<evidence type="ECO:0000256" key="4">
    <source>
        <dbReference type="ARBA" id="ARBA00022695"/>
    </source>
</evidence>
<comment type="caution">
    <text evidence="12">The sequence shown here is derived from an EMBL/GenBank/DDBJ whole genome shotgun (WGS) entry which is preliminary data.</text>
</comment>
<evidence type="ECO:0000256" key="8">
    <source>
        <dbReference type="ARBA" id="ARBA00023277"/>
    </source>
</evidence>
<dbReference type="Pfam" id="PF24894">
    <property type="entry name" value="Hexapep_GlmU"/>
    <property type="match status" value="1"/>
</dbReference>
<dbReference type="InterPro" id="IPR005836">
    <property type="entry name" value="ADP_Glu_pyroP_CS"/>
</dbReference>
<comment type="catalytic activity">
    <reaction evidence="9">
        <text>alpha-D-glucose 1-phosphate + ATP + H(+) = ADP-alpha-D-glucose + diphosphate</text>
        <dbReference type="Rhea" id="RHEA:12120"/>
        <dbReference type="ChEBI" id="CHEBI:15378"/>
        <dbReference type="ChEBI" id="CHEBI:30616"/>
        <dbReference type="ChEBI" id="CHEBI:33019"/>
        <dbReference type="ChEBI" id="CHEBI:57498"/>
        <dbReference type="ChEBI" id="CHEBI:58601"/>
        <dbReference type="EC" id="2.7.7.27"/>
    </reaction>
</comment>
<dbReference type="PANTHER" id="PTHR43523">
    <property type="entry name" value="GLUCOSE-1-PHOSPHATE ADENYLYLTRANSFERASE-RELATED"/>
    <property type="match status" value="1"/>
</dbReference>
<evidence type="ECO:0000313" key="12">
    <source>
        <dbReference type="EMBL" id="KEO59388.1"/>
    </source>
</evidence>
<dbReference type="OrthoDB" id="9801810at2"/>
<evidence type="ECO:0000256" key="7">
    <source>
        <dbReference type="ARBA" id="ARBA00023056"/>
    </source>
</evidence>
<feature type="site" description="Could play a key role in the communication between the regulatory and the substrate sites" evidence="9">
    <location>
        <position position="67"/>
    </location>
</feature>